<evidence type="ECO:0000313" key="2">
    <source>
        <dbReference type="Proteomes" id="UP000071979"/>
    </source>
</evidence>
<dbReference type="PROSITE" id="PS51257">
    <property type="entry name" value="PROKAR_LIPOPROTEIN"/>
    <property type="match status" value="1"/>
</dbReference>
<dbReference type="Pfam" id="PF06519">
    <property type="entry name" value="TolA"/>
    <property type="match status" value="1"/>
</dbReference>
<name>A0A8E1RYF9_9GAMM</name>
<evidence type="ECO:0000313" key="1">
    <source>
        <dbReference type="EMBL" id="KTS67607.1"/>
    </source>
</evidence>
<dbReference type="AlphaFoldDB" id="A0A8E1RYF9"/>
<proteinExistence type="predicted"/>
<dbReference type="Proteomes" id="UP000071979">
    <property type="component" value="Unassembled WGS sequence"/>
</dbReference>
<dbReference type="GO" id="GO:0016020">
    <property type="term" value="C:membrane"/>
    <property type="evidence" value="ECO:0007669"/>
    <property type="project" value="InterPro"/>
</dbReference>
<dbReference type="EMBL" id="LDSE01000022">
    <property type="protein sequence ID" value="KTS67607.1"/>
    <property type="molecule type" value="Genomic_DNA"/>
</dbReference>
<dbReference type="GO" id="GO:0019534">
    <property type="term" value="F:toxin transmembrane transporter activity"/>
    <property type="evidence" value="ECO:0007669"/>
    <property type="project" value="InterPro"/>
</dbReference>
<dbReference type="Gene3D" id="3.30.1150.10">
    <property type="match status" value="1"/>
</dbReference>
<organism evidence="1 2">
    <name type="scientific">Pantoea dispersa</name>
    <dbReference type="NCBI Taxonomy" id="59814"/>
    <lineage>
        <taxon>Bacteria</taxon>
        <taxon>Pseudomonadati</taxon>
        <taxon>Pseudomonadota</taxon>
        <taxon>Gammaproteobacteria</taxon>
        <taxon>Enterobacterales</taxon>
        <taxon>Erwiniaceae</taxon>
        <taxon>Pantoea</taxon>
    </lineage>
</organism>
<accession>A0A8E1RYF9</accession>
<reference evidence="1 2" key="1">
    <citation type="journal article" date="2016" name="Front. Microbiol.">
        <title>Genomic Resource of Rice Seed Associated Bacteria.</title>
        <authorList>
            <person name="Midha S."/>
            <person name="Bansal K."/>
            <person name="Sharma S."/>
            <person name="Kumar N."/>
            <person name="Patil P.P."/>
            <person name="Chaudhry V."/>
            <person name="Patil P.B."/>
        </authorList>
    </citation>
    <scope>NUCLEOTIDE SEQUENCE [LARGE SCALE GENOMIC DNA]</scope>
    <source>
        <strain evidence="1 2">SA3</strain>
    </source>
</reference>
<comment type="caution">
    <text evidence="1">The sequence shown here is derived from an EMBL/GenBank/DDBJ whole genome shotgun (WGS) entry which is preliminary data.</text>
</comment>
<dbReference type="InterPro" id="IPR014161">
    <property type="entry name" value="Tol-Pal_TolA"/>
</dbReference>
<dbReference type="OrthoDB" id="6539989at2"/>
<protein>
    <submittedName>
        <fullName evidence="1">Membrane protein</fullName>
    </submittedName>
</protein>
<dbReference type="GO" id="GO:0043213">
    <property type="term" value="P:bacteriocin transport"/>
    <property type="evidence" value="ECO:0007669"/>
    <property type="project" value="InterPro"/>
</dbReference>
<gene>
    <name evidence="1" type="ORF">SA3R_11680</name>
</gene>
<sequence>MKKTLSLIAVMLLVGCQSHTKQTARQSFRFPTASEIRSECESQTSSQIANKDTHLWLCQAVTAIQYRFFDANLYHGKTCDLVITQPLGQPPTNVTAQGGDADLCAVAIDAVKQAIDANTFPMRPAYLKEKIPVRFAP</sequence>